<evidence type="ECO:0000256" key="2">
    <source>
        <dbReference type="ARBA" id="ARBA00022801"/>
    </source>
</evidence>
<dbReference type="PANTHER" id="PTHR45953">
    <property type="entry name" value="IDURONATE 2-SULFATASE"/>
    <property type="match status" value="1"/>
</dbReference>
<protein>
    <recommendedName>
        <fullName evidence="3">Sulfatase N-terminal domain-containing protein</fullName>
    </recommendedName>
</protein>
<dbReference type="GO" id="GO:0046872">
    <property type="term" value="F:metal ion binding"/>
    <property type="evidence" value="ECO:0007669"/>
    <property type="project" value="UniProtKB-KW"/>
</dbReference>
<proteinExistence type="predicted"/>
<dbReference type="GO" id="GO:0005737">
    <property type="term" value="C:cytoplasm"/>
    <property type="evidence" value="ECO:0007669"/>
    <property type="project" value="TreeGrafter"/>
</dbReference>
<name>A0A0F9E1M4_9ZZZZ</name>
<dbReference type="InterPro" id="IPR017850">
    <property type="entry name" value="Alkaline_phosphatase_core_sf"/>
</dbReference>
<dbReference type="AlphaFoldDB" id="A0A0F9E1M4"/>
<feature type="domain" description="Sulfatase N-terminal" evidence="3">
    <location>
        <begin position="33"/>
        <end position="233"/>
    </location>
</feature>
<comment type="caution">
    <text evidence="4">The sequence shown here is derived from an EMBL/GenBank/DDBJ whole genome shotgun (WGS) entry which is preliminary data.</text>
</comment>
<keyword evidence="1" id="KW-0479">Metal-binding</keyword>
<accession>A0A0F9E1M4</accession>
<gene>
    <name evidence="4" type="ORF">LCGC14_2421590</name>
</gene>
<sequence>HRWCAENGVERAVIDEDSPQRFQLTDRSGSVGNYSTPVPAKAPCGAGNDYDTFVASEAARVMAESTGRDQPFAVWCCFHGPHPPFVIPEPYYSMYAPEEIAPPANFVDPPEPMARWQGAVSPINTHFVDWDWAAWRPAAAVYRGYVKLLDDAVGLLLDTIEAKGLADDTVVIYSSDHGEMLGSHRLWQKSNMYEESAHIPLIVRPPGGCSRREAGGLASLADVAPTILDFAGVAQPGNLHSRSLCGAIEGRQADGRDAVFSEWNPHSLHDGNLRMVRTDRYKYIWYPEGADSLYDLVADPHELRDLIGEPACREVVDEHRQRLSQWLAETDDPLASRLD</sequence>
<keyword evidence="2" id="KW-0378">Hydrolase</keyword>
<reference evidence="4" key="1">
    <citation type="journal article" date="2015" name="Nature">
        <title>Complex archaea that bridge the gap between prokaryotes and eukaryotes.</title>
        <authorList>
            <person name="Spang A."/>
            <person name="Saw J.H."/>
            <person name="Jorgensen S.L."/>
            <person name="Zaremba-Niedzwiedzka K."/>
            <person name="Martijn J."/>
            <person name="Lind A.E."/>
            <person name="van Eijk R."/>
            <person name="Schleper C."/>
            <person name="Guy L."/>
            <person name="Ettema T.J."/>
        </authorList>
    </citation>
    <scope>NUCLEOTIDE SEQUENCE</scope>
</reference>
<dbReference type="EMBL" id="LAZR01036832">
    <property type="protein sequence ID" value="KKL23816.1"/>
    <property type="molecule type" value="Genomic_DNA"/>
</dbReference>
<evidence type="ECO:0000313" key="4">
    <source>
        <dbReference type="EMBL" id="KKL23816.1"/>
    </source>
</evidence>
<organism evidence="4">
    <name type="scientific">marine sediment metagenome</name>
    <dbReference type="NCBI Taxonomy" id="412755"/>
    <lineage>
        <taxon>unclassified sequences</taxon>
        <taxon>metagenomes</taxon>
        <taxon>ecological metagenomes</taxon>
    </lineage>
</organism>
<dbReference type="SUPFAM" id="SSF53649">
    <property type="entry name" value="Alkaline phosphatase-like"/>
    <property type="match status" value="1"/>
</dbReference>
<evidence type="ECO:0000256" key="1">
    <source>
        <dbReference type="ARBA" id="ARBA00022723"/>
    </source>
</evidence>
<dbReference type="GO" id="GO:0008484">
    <property type="term" value="F:sulfuric ester hydrolase activity"/>
    <property type="evidence" value="ECO:0007669"/>
    <property type="project" value="TreeGrafter"/>
</dbReference>
<evidence type="ECO:0000259" key="3">
    <source>
        <dbReference type="Pfam" id="PF00884"/>
    </source>
</evidence>
<dbReference type="PANTHER" id="PTHR45953:SF1">
    <property type="entry name" value="IDURONATE 2-SULFATASE"/>
    <property type="match status" value="1"/>
</dbReference>
<dbReference type="InterPro" id="IPR000917">
    <property type="entry name" value="Sulfatase_N"/>
</dbReference>
<dbReference type="Pfam" id="PF00884">
    <property type="entry name" value="Sulfatase"/>
    <property type="match status" value="1"/>
</dbReference>
<feature type="non-terminal residue" evidence="4">
    <location>
        <position position="1"/>
    </location>
</feature>
<dbReference type="Gene3D" id="3.40.720.10">
    <property type="entry name" value="Alkaline Phosphatase, subunit A"/>
    <property type="match status" value="1"/>
</dbReference>